<dbReference type="SUPFAM" id="SSF143100">
    <property type="entry name" value="TTHA1013/TTHA0281-like"/>
    <property type="match status" value="1"/>
</dbReference>
<dbReference type="InterPro" id="IPR035069">
    <property type="entry name" value="TTHA1013/TTHA0281-like"/>
</dbReference>
<evidence type="ECO:0000313" key="3">
    <source>
        <dbReference type="EMBL" id="VFK74674.1"/>
    </source>
</evidence>
<dbReference type="EMBL" id="CAADFO010000013">
    <property type="protein sequence ID" value="VFK25427.1"/>
    <property type="molecule type" value="Genomic_DNA"/>
</dbReference>
<organism evidence="2">
    <name type="scientific">Candidatus Kentrum sp. MB</name>
    <dbReference type="NCBI Taxonomy" id="2138164"/>
    <lineage>
        <taxon>Bacteria</taxon>
        <taxon>Pseudomonadati</taxon>
        <taxon>Pseudomonadota</taxon>
        <taxon>Gammaproteobacteria</taxon>
        <taxon>Candidatus Kentrum</taxon>
    </lineage>
</organism>
<accession>A0A450XIG2</accession>
<evidence type="ECO:0000313" key="2">
    <source>
        <dbReference type="EMBL" id="VFK29103.1"/>
    </source>
</evidence>
<gene>
    <name evidence="1" type="ORF">BECKMB1821G_GA0114241_101342</name>
    <name evidence="3" type="ORF">BECKMB1821H_GA0114242_100833</name>
    <name evidence="2" type="ORF">BECKMB1821I_GA0114274_100833</name>
</gene>
<name>A0A450XIG2_9GAMM</name>
<evidence type="ECO:0000313" key="1">
    <source>
        <dbReference type="EMBL" id="VFK25427.1"/>
    </source>
</evidence>
<dbReference type="EMBL" id="CAADGH010000008">
    <property type="protein sequence ID" value="VFK74674.1"/>
    <property type="molecule type" value="Genomic_DNA"/>
</dbReference>
<protein>
    <submittedName>
        <fullName evidence="2">Predicted nuclease of the RNAse H fold, HicB family</fullName>
    </submittedName>
</protein>
<dbReference type="AlphaFoldDB" id="A0A450XIG2"/>
<sequence length="123" mass="14439">MNHISLEYTYWQDEDMWLGYFDEYPDYMTQGETMDELKENLIDIYRELTGGHIPAVRMASNPRGRFPESFCFGFLPRFTERPSSPRSQPVRILINGPGAQSRHACGIMWRGNIDSLWNIDRMV</sequence>
<reference evidence="2" key="1">
    <citation type="submission" date="2019-02" db="EMBL/GenBank/DDBJ databases">
        <authorList>
            <person name="Gruber-Vodicka R. H."/>
            <person name="Seah K. B. B."/>
        </authorList>
    </citation>
    <scope>NUCLEOTIDE SEQUENCE</scope>
    <source>
        <strain evidence="1">BECK_BZ197</strain>
        <strain evidence="3">BECK_BZ198</strain>
        <strain evidence="2">BECK_BZ199</strain>
    </source>
</reference>
<dbReference type="EMBL" id="CAADFQ010000008">
    <property type="protein sequence ID" value="VFK29103.1"/>
    <property type="molecule type" value="Genomic_DNA"/>
</dbReference>
<proteinExistence type="predicted"/>